<evidence type="ECO:0000313" key="3">
    <source>
        <dbReference type="Proteomes" id="UP000011690"/>
    </source>
</evidence>
<evidence type="ECO:0000313" key="2">
    <source>
        <dbReference type="EMBL" id="ELY50672.1"/>
    </source>
</evidence>
<reference evidence="2 3" key="1">
    <citation type="journal article" date="2014" name="PLoS Genet.">
        <title>Phylogenetically driven sequencing of extremely halophilic archaea reveals strategies for static and dynamic osmo-response.</title>
        <authorList>
            <person name="Becker E.A."/>
            <person name="Seitzer P.M."/>
            <person name="Tritt A."/>
            <person name="Larsen D."/>
            <person name="Krusor M."/>
            <person name="Yao A.I."/>
            <person name="Wu D."/>
            <person name="Madern D."/>
            <person name="Eisen J.A."/>
            <person name="Darling A.E."/>
            <person name="Facciotti M.T."/>
        </authorList>
    </citation>
    <scope>NUCLEOTIDE SEQUENCE [LARGE SCALE GENOMIC DNA]</scope>
    <source>
        <strain evidence="2 3">JCM 10635</strain>
    </source>
</reference>
<name>L9WMQ4_9EURY</name>
<feature type="transmembrane region" description="Helical" evidence="1">
    <location>
        <begin position="68"/>
        <end position="86"/>
    </location>
</feature>
<proteinExistence type="predicted"/>
<sequence>MCRDELENVRAGIVLPLLPKQLSMRALLESDTGFYYLIGLFTIAVFLVSLAALAILGPAGLGAAELGGLVVGFLVFMLVYFISIAVHRLEEGDGT</sequence>
<dbReference type="AlphaFoldDB" id="L9WMQ4"/>
<keyword evidence="1" id="KW-0472">Membrane</keyword>
<accession>L9WMQ4</accession>
<comment type="caution">
    <text evidence="2">The sequence shown here is derived from an EMBL/GenBank/DDBJ whole genome shotgun (WGS) entry which is preliminary data.</text>
</comment>
<organism evidence="2 3">
    <name type="scientific">Natronorubrum bangense JCM 10635</name>
    <dbReference type="NCBI Taxonomy" id="1227500"/>
    <lineage>
        <taxon>Archaea</taxon>
        <taxon>Methanobacteriati</taxon>
        <taxon>Methanobacteriota</taxon>
        <taxon>Stenosarchaea group</taxon>
        <taxon>Halobacteria</taxon>
        <taxon>Halobacteriales</taxon>
        <taxon>Natrialbaceae</taxon>
        <taxon>Natronorubrum</taxon>
    </lineage>
</organism>
<keyword evidence="3" id="KW-1185">Reference proteome</keyword>
<keyword evidence="1" id="KW-1133">Transmembrane helix</keyword>
<dbReference type="STRING" id="1227500.C494_04815"/>
<dbReference type="eggNOG" id="arCOG11070">
    <property type="taxonomic scope" value="Archaea"/>
</dbReference>
<dbReference type="PATRIC" id="fig|1227500.6.peg.975"/>
<evidence type="ECO:0000256" key="1">
    <source>
        <dbReference type="SAM" id="Phobius"/>
    </source>
</evidence>
<protein>
    <submittedName>
        <fullName evidence="2">Uncharacterized protein</fullName>
    </submittedName>
</protein>
<dbReference type="EMBL" id="AOHY01000010">
    <property type="protein sequence ID" value="ELY50672.1"/>
    <property type="molecule type" value="Genomic_DNA"/>
</dbReference>
<keyword evidence="1" id="KW-0812">Transmembrane</keyword>
<dbReference type="Proteomes" id="UP000011690">
    <property type="component" value="Unassembled WGS sequence"/>
</dbReference>
<feature type="transmembrane region" description="Helical" evidence="1">
    <location>
        <begin position="34"/>
        <end position="56"/>
    </location>
</feature>
<gene>
    <name evidence="2" type="ORF">C494_04815</name>
</gene>